<evidence type="ECO:0000256" key="1">
    <source>
        <dbReference type="SAM" id="Phobius"/>
    </source>
</evidence>
<keyword evidence="1" id="KW-0472">Membrane</keyword>
<keyword evidence="3" id="KW-1185">Reference proteome</keyword>
<reference evidence="2 3" key="1">
    <citation type="journal article" date="2003" name="J. Bacteriol.">
        <title>Comparative analyses of the complete genome sequences of Pierce's disease and citrus variegated chlorosis strains of Xylella fastidiosa.</title>
        <authorList>
            <person name="Van Sluys M.A."/>
            <person name="de Oliveira M.C."/>
            <person name="Monteiro-Vitorello C.B."/>
            <person name="Miyaki C.Y."/>
            <person name="Furlan L.R."/>
            <person name="Camargo L.E."/>
            <person name="da Silva A.C."/>
            <person name="Moon D.H."/>
            <person name="Takita M.A."/>
            <person name="Lemos E.G."/>
            <person name="Machado M.A."/>
            <person name="Ferro M.I."/>
            <person name="da Silva F.R."/>
            <person name="Goldman M.H."/>
            <person name="Goldman G.H."/>
            <person name="Lemos M.V."/>
            <person name="El-Dorry H."/>
            <person name="Tsai S.M."/>
            <person name="Carrer H."/>
            <person name="Carraro D.M."/>
            <person name="de Oliveira R.C."/>
            <person name="Nunes L.R."/>
            <person name="Siqueira W.J."/>
            <person name="Coutinho L.L."/>
            <person name="Kimura E.T."/>
            <person name="Ferro E.S."/>
            <person name="Harakava R."/>
            <person name="Kuramae E.E."/>
            <person name="Marino C.L."/>
            <person name="Giglioti E."/>
            <person name="Abreu I.L."/>
            <person name="Alves L.M."/>
            <person name="do Amaral A.M."/>
            <person name="Baia G.S."/>
            <person name="Blanco S.R."/>
            <person name="Brito M.S."/>
            <person name="Cannavan F.S."/>
            <person name="Celestino A.V."/>
            <person name="da Cunha A.F."/>
            <person name="Fenille R.C."/>
            <person name="Ferro J.A."/>
            <person name="Formighieri E.F."/>
            <person name="Kishi L.T."/>
            <person name="Leoni S.G."/>
            <person name="Oliveira A.R."/>
            <person name="Rosa V.E.Jr."/>
            <person name="Sassaki F.T."/>
            <person name="Sena J.A."/>
            <person name="de Souza A.A."/>
            <person name="Truffi D."/>
            <person name="Tsukumo F."/>
            <person name="Yanai G.M."/>
            <person name="Zaros L.G."/>
            <person name="Civerolo E.L."/>
            <person name="Simpson A.J."/>
            <person name="Almeida N.F.Jr."/>
            <person name="Setubal J.C."/>
            <person name="Kitajima J.P."/>
        </authorList>
    </citation>
    <scope>NUCLEOTIDE SEQUENCE [LARGE SCALE GENOMIC DNA]</scope>
    <source>
        <strain evidence="3">Temecula1 / ATCC 700964</strain>
    </source>
</reference>
<protein>
    <submittedName>
        <fullName evidence="2">Uncharacterized protein</fullName>
    </submittedName>
</protein>
<dbReference type="AlphaFoldDB" id="Q87EH0"/>
<accession>Q87EH0</accession>
<feature type="transmembrane region" description="Helical" evidence="1">
    <location>
        <begin position="21"/>
        <end position="39"/>
    </location>
</feature>
<evidence type="ECO:0000313" key="3">
    <source>
        <dbReference type="Proteomes" id="UP000002516"/>
    </source>
</evidence>
<sequence>MWVRVPPSAPGKCKVKLKGSAFIGLALLFCYNIVPYYAVGERSTVTGNGTATNHHFISPNPKQFPVICTHCAQRVAVLQNLKERIGFKLCDHIHIGTWTNPQATPSTLLPTFRSAAHRIASSGATHAAITLGTPLYSITSSVKRDRICIMNTQSISHYNQLL</sequence>
<keyword evidence="1" id="KW-1133">Transmembrane helix</keyword>
<name>Q87EH0_XYLFT</name>
<evidence type="ECO:0000313" key="2">
    <source>
        <dbReference type="EMBL" id="AAO28221.1"/>
    </source>
</evidence>
<proteinExistence type="predicted"/>
<dbReference type="EMBL" id="AE009442">
    <property type="protein sequence ID" value="AAO28221.1"/>
    <property type="molecule type" value="Genomic_DNA"/>
</dbReference>
<dbReference type="Proteomes" id="UP000002516">
    <property type="component" value="Chromosome"/>
</dbReference>
<organism evidence="2 3">
    <name type="scientific">Xylella fastidiosa (strain Temecula1 / ATCC 700964)</name>
    <dbReference type="NCBI Taxonomy" id="183190"/>
    <lineage>
        <taxon>Bacteria</taxon>
        <taxon>Pseudomonadati</taxon>
        <taxon>Pseudomonadota</taxon>
        <taxon>Gammaproteobacteria</taxon>
        <taxon>Lysobacterales</taxon>
        <taxon>Lysobacteraceae</taxon>
        <taxon>Xylella</taxon>
    </lineage>
</organism>
<dbReference type="HOGENOM" id="CLU_1634755_0_0_6"/>
<keyword evidence="1" id="KW-0812">Transmembrane</keyword>
<dbReference type="KEGG" id="xft:PD_0338"/>
<gene>
    <name evidence="2" type="ordered locus">PD_0338</name>
</gene>